<evidence type="ECO:0000313" key="5">
    <source>
        <dbReference type="EMBL" id="RIH81712.1"/>
    </source>
</evidence>
<sequence>MMAGIGMEAALSVAHTIEEQLKARKKTEITAQALKKMLVQEVERNFGPDLAERLRGQTQAFEDIVVREGYRKRPFSKGVLARSLEDAGFSMREAHTLARAVEARLRRGGVRSIDADELEKWIAAEIEELYGPAARARYAGRQALAGEIFVEEAEGEPRVPFSKGVLAQSVMAVGLSPDVAYRLARDVERRLREAGSTVVKRDYLRRTVAEELMEVAGEEVARRYHLLRSVRRAVKPVHLLIGGVAGVGKSVLASALAYRLGITRLISTDAVREILRATIPKDLLPTLHTSSFESWRALATPYDTEPSAALVMQGFRDQVSRVAVGLRAIQERSARERTSLVVEGVHVVPGYMTHQYQNEVIQIPIMLVLDDENLHRDRFALRERETGGSRLSSVYAQHFSEIRLIQQHLVELARGAGIPLIPAENLDRAIDKGLEVIVDRLQEAYFDVTQEAR</sequence>
<dbReference type="InterPro" id="IPR027417">
    <property type="entry name" value="P-loop_NTPase"/>
</dbReference>
<keyword evidence="1 3" id="KW-0547">Nucleotide-binding</keyword>
<gene>
    <name evidence="5" type="ORF">Mlute_02719</name>
</gene>
<dbReference type="Pfam" id="PF03477">
    <property type="entry name" value="ATP-cone"/>
    <property type="match status" value="1"/>
</dbReference>
<evidence type="ECO:0000256" key="1">
    <source>
        <dbReference type="ARBA" id="ARBA00022741"/>
    </source>
</evidence>
<evidence type="ECO:0000256" key="2">
    <source>
        <dbReference type="ARBA" id="ARBA00022840"/>
    </source>
</evidence>
<evidence type="ECO:0000313" key="6">
    <source>
        <dbReference type="Proteomes" id="UP000265800"/>
    </source>
</evidence>
<comment type="caution">
    <text evidence="5">The sequence shown here is derived from an EMBL/GenBank/DDBJ whole genome shotgun (WGS) entry which is preliminary data.</text>
</comment>
<dbReference type="PANTHER" id="PTHR33477:SF3">
    <property type="entry name" value="P-LOOP NTPASE DOMAIN-CONTAINING PROTEIN LPA1 HOMOLOG 1"/>
    <property type="match status" value="1"/>
</dbReference>
<reference evidence="5 6" key="1">
    <citation type="submission" date="2018-08" db="EMBL/GenBank/DDBJ databases">
        <title>Meiothermus luteus KCTC 52599 genome sequencing project.</title>
        <authorList>
            <person name="Da Costa M.S."/>
            <person name="Albuquerque L."/>
            <person name="Raposo P."/>
            <person name="Froufe H.J.C."/>
            <person name="Barroso C.S."/>
            <person name="Egas C."/>
        </authorList>
    </citation>
    <scope>NUCLEOTIDE SEQUENCE [LARGE SCALE GENOMIC DNA]</scope>
    <source>
        <strain evidence="5 6">KCTC 52599</strain>
    </source>
</reference>
<keyword evidence="2 3" id="KW-0067">ATP-binding</keyword>
<protein>
    <submittedName>
        <fullName evidence="5">ATP cone domain protein</fullName>
    </submittedName>
</protein>
<dbReference type="NCBIfam" id="NF008994">
    <property type="entry name" value="PRK12337.1"/>
    <property type="match status" value="1"/>
</dbReference>
<feature type="domain" description="ATP-cone" evidence="4">
    <location>
        <begin position="148"/>
        <end position="235"/>
    </location>
</feature>
<accession>A0A399EHF2</accession>
<dbReference type="InterPro" id="IPR005144">
    <property type="entry name" value="ATP-cone_dom"/>
</dbReference>
<dbReference type="Proteomes" id="UP000265800">
    <property type="component" value="Unassembled WGS sequence"/>
</dbReference>
<dbReference type="AlphaFoldDB" id="A0A399EHF2"/>
<keyword evidence="6" id="KW-1185">Reference proteome</keyword>
<dbReference type="EMBL" id="QWKZ01000143">
    <property type="protein sequence ID" value="RIH81712.1"/>
    <property type="molecule type" value="Genomic_DNA"/>
</dbReference>
<dbReference type="GO" id="GO:0005524">
    <property type="term" value="F:ATP binding"/>
    <property type="evidence" value="ECO:0007669"/>
    <property type="project" value="UniProtKB-UniRule"/>
</dbReference>
<dbReference type="PANTHER" id="PTHR33477">
    <property type="entry name" value="P-LOOP NTPASE DOMAIN-CONTAINING PROTEIN LPA1 HOMOLOG 1"/>
    <property type="match status" value="1"/>
</dbReference>
<dbReference type="PROSITE" id="PS51161">
    <property type="entry name" value="ATP_CONE"/>
    <property type="match status" value="2"/>
</dbReference>
<dbReference type="Gene3D" id="3.40.50.300">
    <property type="entry name" value="P-loop containing nucleotide triphosphate hydrolases"/>
    <property type="match status" value="1"/>
</dbReference>
<evidence type="ECO:0000259" key="4">
    <source>
        <dbReference type="PROSITE" id="PS51161"/>
    </source>
</evidence>
<evidence type="ECO:0000256" key="3">
    <source>
        <dbReference type="PROSITE-ProRule" id="PRU00492"/>
    </source>
</evidence>
<proteinExistence type="predicted"/>
<organism evidence="5 6">
    <name type="scientific">Meiothermus luteus</name>
    <dbReference type="NCBI Taxonomy" id="2026184"/>
    <lineage>
        <taxon>Bacteria</taxon>
        <taxon>Thermotogati</taxon>
        <taxon>Deinococcota</taxon>
        <taxon>Deinococci</taxon>
        <taxon>Thermales</taxon>
        <taxon>Thermaceae</taxon>
        <taxon>Meiothermus</taxon>
    </lineage>
</organism>
<name>A0A399EHF2_9DEIN</name>
<feature type="domain" description="ATP-cone" evidence="4">
    <location>
        <begin position="62"/>
        <end position="146"/>
    </location>
</feature>
<dbReference type="SUPFAM" id="SSF52540">
    <property type="entry name" value="P-loop containing nucleoside triphosphate hydrolases"/>
    <property type="match status" value="1"/>
</dbReference>